<reference evidence="2" key="1">
    <citation type="submission" date="2022-08" db="EMBL/GenBank/DDBJ databases">
        <authorList>
            <person name="Tistechok S."/>
            <person name="Samborskyy M."/>
            <person name="Roman I."/>
        </authorList>
    </citation>
    <scope>NUCLEOTIDE SEQUENCE</scope>
    <source>
        <strain evidence="2">DSM 103496</strain>
    </source>
</reference>
<gene>
    <name evidence="2" type="ORF">NZH93_26930</name>
</gene>
<dbReference type="EMBL" id="JANYMP010000014">
    <property type="protein sequence ID" value="MCS7480505.1"/>
    <property type="molecule type" value="Genomic_DNA"/>
</dbReference>
<organism evidence="2 3">
    <name type="scientific">Umezawaea endophytica</name>
    <dbReference type="NCBI Taxonomy" id="1654476"/>
    <lineage>
        <taxon>Bacteria</taxon>
        <taxon>Bacillati</taxon>
        <taxon>Actinomycetota</taxon>
        <taxon>Actinomycetes</taxon>
        <taxon>Pseudonocardiales</taxon>
        <taxon>Pseudonocardiaceae</taxon>
        <taxon>Umezawaea</taxon>
    </lineage>
</organism>
<keyword evidence="3" id="KW-1185">Reference proteome</keyword>
<comment type="caution">
    <text evidence="2">The sequence shown here is derived from an EMBL/GenBank/DDBJ whole genome shotgun (WGS) entry which is preliminary data.</text>
</comment>
<evidence type="ECO:0000313" key="3">
    <source>
        <dbReference type="Proteomes" id="UP001141259"/>
    </source>
</evidence>
<dbReference type="Proteomes" id="UP001141259">
    <property type="component" value="Unassembled WGS sequence"/>
</dbReference>
<feature type="region of interest" description="Disordered" evidence="1">
    <location>
        <begin position="1"/>
        <end position="32"/>
    </location>
</feature>
<name>A0A9X2VPM2_9PSEU</name>
<dbReference type="AlphaFoldDB" id="A0A9X2VPM2"/>
<evidence type="ECO:0000313" key="2">
    <source>
        <dbReference type="EMBL" id="MCS7480505.1"/>
    </source>
</evidence>
<dbReference type="RefSeq" id="WP_259626004.1">
    <property type="nucleotide sequence ID" value="NZ_JANYMP010000014.1"/>
</dbReference>
<protein>
    <submittedName>
        <fullName evidence="2">Uncharacterized protein</fullName>
    </submittedName>
</protein>
<accession>A0A9X2VPM2</accession>
<evidence type="ECO:0000256" key="1">
    <source>
        <dbReference type="SAM" id="MobiDB-lite"/>
    </source>
</evidence>
<sequence length="107" mass="11288">MSSTPARPSARHSPDPTRQVEAPQHGGEPYRAGATGWVVHAVQAMGGPSFWCGPDYGDGTAAGPLESALYWPDRRSTYRALMLAFGSVAVASSKGFSPIELPDQSGR</sequence>
<proteinExistence type="predicted"/>